<dbReference type="RefSeq" id="XP_040793998.1">
    <property type="nucleotide sequence ID" value="XM_040935429.1"/>
</dbReference>
<dbReference type="Pfam" id="PF26640">
    <property type="entry name" value="DUF8212"/>
    <property type="match status" value="1"/>
</dbReference>
<dbReference type="Proteomes" id="UP000800039">
    <property type="component" value="Unassembled WGS sequence"/>
</dbReference>
<sequence length="264" mass="29897">MRLLHVKTNVIEVFHSSDVPGYAILSHTWGPDEVTFQDFSSSRREQAGWAKIRGACTATKEHGLDYIWIDTCCIDKTSSSELSEAINSMFQWYKGAESQHDIHGARWFTRGWTLQELIASKDIVFFSKNWKQLGAKHDVYMLKSIQKRTTIDETILLHPELLPTVSVARRISWASSRETTRPEDIAYCLMGLFGVNMPLLYGEGTNAFIRLQEEILKDSEDESIFSWNWKSQGGYAQNGQTTSQYRGIIGSLADHLCTSEGTSG</sequence>
<dbReference type="OrthoDB" id="20872at2759"/>
<organism evidence="3 4">
    <name type="scientific">Cucurbitaria berberidis CBS 394.84</name>
    <dbReference type="NCBI Taxonomy" id="1168544"/>
    <lineage>
        <taxon>Eukaryota</taxon>
        <taxon>Fungi</taxon>
        <taxon>Dikarya</taxon>
        <taxon>Ascomycota</taxon>
        <taxon>Pezizomycotina</taxon>
        <taxon>Dothideomycetes</taxon>
        <taxon>Pleosporomycetidae</taxon>
        <taxon>Pleosporales</taxon>
        <taxon>Pleosporineae</taxon>
        <taxon>Cucurbitariaceae</taxon>
        <taxon>Cucurbitaria</taxon>
    </lineage>
</organism>
<evidence type="ECO:0000313" key="4">
    <source>
        <dbReference type="Proteomes" id="UP000800039"/>
    </source>
</evidence>
<feature type="domain" description="Heterokaryon incompatibility" evidence="1">
    <location>
        <begin position="22"/>
        <end position="97"/>
    </location>
</feature>
<dbReference type="Pfam" id="PF06985">
    <property type="entry name" value="HET"/>
    <property type="match status" value="1"/>
</dbReference>
<dbReference type="InterPro" id="IPR010730">
    <property type="entry name" value="HET"/>
</dbReference>
<dbReference type="PANTHER" id="PTHR10622">
    <property type="entry name" value="HET DOMAIN-CONTAINING PROTEIN"/>
    <property type="match status" value="1"/>
</dbReference>
<dbReference type="GeneID" id="63852680"/>
<dbReference type="AlphaFoldDB" id="A0A9P4LDX0"/>
<evidence type="ECO:0000259" key="1">
    <source>
        <dbReference type="Pfam" id="PF06985"/>
    </source>
</evidence>
<evidence type="ECO:0000259" key="2">
    <source>
        <dbReference type="Pfam" id="PF26640"/>
    </source>
</evidence>
<dbReference type="PANTHER" id="PTHR10622:SF10">
    <property type="entry name" value="HET DOMAIN-CONTAINING PROTEIN"/>
    <property type="match status" value="1"/>
</dbReference>
<proteinExistence type="predicted"/>
<feature type="domain" description="DUF8212" evidence="2">
    <location>
        <begin position="206"/>
        <end position="233"/>
    </location>
</feature>
<evidence type="ECO:0000313" key="3">
    <source>
        <dbReference type="EMBL" id="KAF1851435.1"/>
    </source>
</evidence>
<dbReference type="InterPro" id="IPR058525">
    <property type="entry name" value="DUF8212"/>
</dbReference>
<reference evidence="3" key="1">
    <citation type="submission" date="2020-01" db="EMBL/GenBank/DDBJ databases">
        <authorList>
            <consortium name="DOE Joint Genome Institute"/>
            <person name="Haridas S."/>
            <person name="Albert R."/>
            <person name="Binder M."/>
            <person name="Bloem J."/>
            <person name="Labutti K."/>
            <person name="Salamov A."/>
            <person name="Andreopoulos B."/>
            <person name="Baker S.E."/>
            <person name="Barry K."/>
            <person name="Bills G."/>
            <person name="Bluhm B.H."/>
            <person name="Cannon C."/>
            <person name="Castanera R."/>
            <person name="Culley D.E."/>
            <person name="Daum C."/>
            <person name="Ezra D."/>
            <person name="Gonzalez J.B."/>
            <person name="Henrissat B."/>
            <person name="Kuo A."/>
            <person name="Liang C."/>
            <person name="Lipzen A."/>
            <person name="Lutzoni F."/>
            <person name="Magnuson J."/>
            <person name="Mondo S."/>
            <person name="Nolan M."/>
            <person name="Ohm R."/>
            <person name="Pangilinan J."/>
            <person name="Park H.-J."/>
            <person name="Ramirez L."/>
            <person name="Alfaro M."/>
            <person name="Sun H."/>
            <person name="Tritt A."/>
            <person name="Yoshinaga Y."/>
            <person name="Zwiers L.-H."/>
            <person name="Turgeon B.G."/>
            <person name="Goodwin S.B."/>
            <person name="Spatafora J.W."/>
            <person name="Crous P.W."/>
            <person name="Grigoriev I.V."/>
        </authorList>
    </citation>
    <scope>NUCLEOTIDE SEQUENCE</scope>
    <source>
        <strain evidence="3">CBS 394.84</strain>
    </source>
</reference>
<protein>
    <recommendedName>
        <fullName evidence="5">HET-domain-containing protein</fullName>
    </recommendedName>
</protein>
<comment type="caution">
    <text evidence="3">The sequence shown here is derived from an EMBL/GenBank/DDBJ whole genome shotgun (WGS) entry which is preliminary data.</text>
</comment>
<accession>A0A9P4LDX0</accession>
<name>A0A9P4LDX0_9PLEO</name>
<keyword evidence="4" id="KW-1185">Reference proteome</keyword>
<evidence type="ECO:0008006" key="5">
    <source>
        <dbReference type="Google" id="ProtNLM"/>
    </source>
</evidence>
<gene>
    <name evidence="3" type="ORF">K460DRAFT_382862</name>
</gene>
<dbReference type="EMBL" id="ML976614">
    <property type="protein sequence ID" value="KAF1851435.1"/>
    <property type="molecule type" value="Genomic_DNA"/>
</dbReference>